<evidence type="ECO:0000313" key="1">
    <source>
        <dbReference type="EMBL" id="SJM90027.1"/>
    </source>
</evidence>
<dbReference type="EMBL" id="FUKJ01000050">
    <property type="protein sequence ID" value="SJM90027.1"/>
    <property type="molecule type" value="Genomic_DNA"/>
</dbReference>
<proteinExistence type="predicted"/>
<dbReference type="RefSeq" id="WP_087145916.1">
    <property type="nucleotide sequence ID" value="NZ_FUKJ01000050.1"/>
</dbReference>
<reference evidence="2" key="1">
    <citation type="submission" date="2017-02" db="EMBL/GenBank/DDBJ databases">
        <authorList>
            <person name="Daims H."/>
        </authorList>
    </citation>
    <scope>NUCLEOTIDE SEQUENCE [LARGE SCALE GENOMIC DNA]</scope>
</reference>
<dbReference type="AlphaFoldDB" id="A0A1R4H193"/>
<gene>
    <name evidence="1" type="ORF">CRENPOLYSF2_1430003</name>
</gene>
<evidence type="ECO:0000313" key="2">
    <source>
        <dbReference type="Proteomes" id="UP000195442"/>
    </source>
</evidence>
<sequence>MSEFNDVEVLHIADQIECYLKSHPHAADTVEGITQWWLPGQGIEVSSSRVQQALDYLSLKSVVKCNANLNGNRVYSSNKAK</sequence>
<accession>A0A1R4H193</accession>
<keyword evidence="2" id="KW-1185">Reference proteome</keyword>
<protein>
    <submittedName>
        <fullName evidence="1">Uncharacterized protein</fullName>
    </submittedName>
</protein>
<organism evidence="1 2">
    <name type="scientific">Crenothrix polyspora</name>
    <dbReference type="NCBI Taxonomy" id="360316"/>
    <lineage>
        <taxon>Bacteria</taxon>
        <taxon>Pseudomonadati</taxon>
        <taxon>Pseudomonadota</taxon>
        <taxon>Gammaproteobacteria</taxon>
        <taxon>Methylococcales</taxon>
        <taxon>Crenotrichaceae</taxon>
        <taxon>Crenothrix</taxon>
    </lineage>
</organism>
<name>A0A1R4H193_9GAMM</name>
<dbReference type="OrthoDB" id="9794260at2"/>
<dbReference type="Proteomes" id="UP000195442">
    <property type="component" value="Unassembled WGS sequence"/>
</dbReference>